<dbReference type="FunFam" id="3.90.70.10:FF:000294">
    <property type="entry name" value="Expressed protein"/>
    <property type="match status" value="1"/>
</dbReference>
<feature type="domain" description="DNA2/NAM7 helicase helicase" evidence="2">
    <location>
        <begin position="312"/>
        <end position="629"/>
    </location>
</feature>
<dbReference type="EnsemblPlants" id="OBART10G17230.1">
    <property type="protein sequence ID" value="OBART10G17230.1"/>
    <property type="gene ID" value="OBART10G17230"/>
</dbReference>
<dbReference type="Gene3D" id="3.90.70.10">
    <property type="entry name" value="Cysteine proteinases"/>
    <property type="match status" value="1"/>
</dbReference>
<dbReference type="Pfam" id="PF13086">
    <property type="entry name" value="AAA_11"/>
    <property type="match status" value="1"/>
</dbReference>
<dbReference type="Gene3D" id="3.40.50.300">
    <property type="entry name" value="P-loop containing nucleotide triphosphate hydrolases"/>
    <property type="match status" value="1"/>
</dbReference>
<dbReference type="PANTHER" id="PTHR10887">
    <property type="entry name" value="DNA2/NAM7 HELICASE FAMILY"/>
    <property type="match status" value="1"/>
</dbReference>
<evidence type="ECO:0000313" key="3">
    <source>
        <dbReference type="EnsemblPlants" id="OBART10G17230.1"/>
    </source>
</evidence>
<feature type="region of interest" description="Disordered" evidence="1">
    <location>
        <begin position="14"/>
        <end position="101"/>
    </location>
</feature>
<proteinExistence type="predicted"/>
<evidence type="ECO:0000256" key="1">
    <source>
        <dbReference type="SAM" id="MobiDB-lite"/>
    </source>
</evidence>
<keyword evidence="4" id="KW-1185">Reference proteome</keyword>
<dbReference type="Gramene" id="OBART10G17230.1">
    <property type="protein sequence ID" value="OBART10G17230.1"/>
    <property type="gene ID" value="OBART10G17230"/>
</dbReference>
<dbReference type="InterPro" id="IPR045055">
    <property type="entry name" value="DNA2/NAM7-like"/>
</dbReference>
<evidence type="ECO:0000313" key="4">
    <source>
        <dbReference type="Proteomes" id="UP000026960"/>
    </source>
</evidence>
<evidence type="ECO:0000259" key="2">
    <source>
        <dbReference type="Pfam" id="PF13086"/>
    </source>
</evidence>
<dbReference type="SUPFAM" id="SSF52540">
    <property type="entry name" value="P-loop containing nucleoside triphosphate hydrolases"/>
    <property type="match status" value="1"/>
</dbReference>
<organism evidence="3">
    <name type="scientific">Oryza barthii</name>
    <dbReference type="NCBI Taxonomy" id="65489"/>
    <lineage>
        <taxon>Eukaryota</taxon>
        <taxon>Viridiplantae</taxon>
        <taxon>Streptophyta</taxon>
        <taxon>Embryophyta</taxon>
        <taxon>Tracheophyta</taxon>
        <taxon>Spermatophyta</taxon>
        <taxon>Magnoliopsida</taxon>
        <taxon>Liliopsida</taxon>
        <taxon>Poales</taxon>
        <taxon>Poaceae</taxon>
        <taxon>BOP clade</taxon>
        <taxon>Oryzoideae</taxon>
        <taxon>Oryzeae</taxon>
        <taxon>Oryzinae</taxon>
        <taxon>Oryza</taxon>
    </lineage>
</organism>
<name>A0A0D3HG53_9ORYZ</name>
<dbReference type="eggNOG" id="KOG1801">
    <property type="taxonomic scope" value="Eukaryota"/>
</dbReference>
<dbReference type="InterPro" id="IPR041677">
    <property type="entry name" value="DNA2/NAM7_AAA_11"/>
</dbReference>
<dbReference type="GO" id="GO:0004386">
    <property type="term" value="F:helicase activity"/>
    <property type="evidence" value="ECO:0007669"/>
    <property type="project" value="InterPro"/>
</dbReference>
<dbReference type="PaxDb" id="65489-OBART10G17230.1"/>
<dbReference type="Proteomes" id="UP000026960">
    <property type="component" value="Chromosome 10"/>
</dbReference>
<dbReference type="PANTHER" id="PTHR10887:SF495">
    <property type="entry name" value="HELICASE SENATAXIN ISOFORM X1-RELATED"/>
    <property type="match status" value="1"/>
</dbReference>
<dbReference type="InterPro" id="IPR027417">
    <property type="entry name" value="P-loop_NTPase"/>
</dbReference>
<feature type="compositionally biased region" description="Gly residues" evidence="1">
    <location>
        <begin position="76"/>
        <end position="86"/>
    </location>
</feature>
<feature type="compositionally biased region" description="Low complexity" evidence="1">
    <location>
        <begin position="87"/>
        <end position="101"/>
    </location>
</feature>
<reference evidence="3" key="2">
    <citation type="submission" date="2015-03" db="UniProtKB">
        <authorList>
            <consortium name="EnsemblPlants"/>
        </authorList>
    </citation>
    <scope>IDENTIFICATION</scope>
</reference>
<dbReference type="STRING" id="65489.A0A0D3HG53"/>
<protein>
    <recommendedName>
        <fullName evidence="2">DNA2/NAM7 helicase helicase domain-containing protein</fullName>
    </recommendedName>
</protein>
<dbReference type="AlphaFoldDB" id="A0A0D3HG53"/>
<feature type="compositionally biased region" description="Acidic residues" evidence="1">
    <location>
        <begin position="52"/>
        <end position="70"/>
    </location>
</feature>
<dbReference type="InterPro" id="IPR038765">
    <property type="entry name" value="Papain-like_cys_pep_sf"/>
</dbReference>
<dbReference type="HOGENOM" id="CLU_009752_0_0_1"/>
<sequence>MVPMTPLSLILSFPSLFPPSPSRGPHSPRRSPPSSAPRRIVDDCGGSVDSAAVEEGEAAAEGAAVEEEAPDPVVSGVGGSRSGSGGPRQDPGSSSTAGAAATEQQRIGIILSSESSDDKNKCGDELINYILSWSWTTCIESNFENPQESAASSYAKSLSSVSLQKLCFAPQFKIIDILPAAGANISFLDIDLQEVITHNTERGDIFLLCTELPRDSCQLCNDEAVLAMATCSNLYDTFQRSFNVKIHQKVKETKIWESLNAVILYDCPIINDLLTPPSMVVANASLTCCNEKLADVLMSQKITLDEVQLEAAKAIYSAARCKHSRSIHVISGAHGTGKTKIVFSAVASLLSVSEKVIVCVPNAQSFSAMCSDFVEMAESHMDEELGVCLGDILVLSNETGLEDNVQQLTIITRVKEVLPLMIWHDMMKALREPLAAFKEKYAASAKKHDCQPSAKKLLSSLVFEKARFLLICLATLRKHFPKNMFSEQVRKRIKSLIKCVSKLENLLKDKDLKEYDVHVAFGILSGKRETISVLAKDLRQTKNHCVTALDDLLTRLDLPFNKDCIWLRNYFISNAKCVLCTPLSTFDLQLSAGSIETLIVDNADQIRDYDLILPLTLRDVKNIVLTGDPSKVKEGSFFQRLLSVGFSVFELRRQYNLLDDKERHEADGQKTLPEALNDKIKAEELSLTIGSPKQLYSEFTWLHCPYNQKYILPQLRDQKGHPHCTVHASLAALEFKYKYKAASENPPHDFSSKFCTKHMLNVYAAKYGELGSERESTRGSKRLSNVLDILQNDGAKREAMMGKQVYKISSYACTYKIGKDTECLQETIDHLKIGDISIGSFKVSENLRFFKPGEVYIYNPEKPVLTSTANQPSAHCVLVIGGGGCPNDSTAEPVLACNMQFMIQNSYGKGFGELGIGRVRGDSFSTMHRISL</sequence>
<reference evidence="3" key="1">
    <citation type="journal article" date="2009" name="Rice">
        <title>De Novo Next Generation Sequencing of Plant Genomes.</title>
        <authorList>
            <person name="Rounsley S."/>
            <person name="Marri P.R."/>
            <person name="Yu Y."/>
            <person name="He R."/>
            <person name="Sisneros N."/>
            <person name="Goicoechea J.L."/>
            <person name="Lee S.J."/>
            <person name="Angelova A."/>
            <person name="Kudrna D."/>
            <person name="Luo M."/>
            <person name="Affourtit J."/>
            <person name="Desany B."/>
            <person name="Knight J."/>
            <person name="Niazi F."/>
            <person name="Egholm M."/>
            <person name="Wing R.A."/>
        </authorList>
    </citation>
    <scope>NUCLEOTIDE SEQUENCE [LARGE SCALE GENOMIC DNA]</scope>
    <source>
        <strain evidence="3">cv. IRGC 105608</strain>
    </source>
</reference>
<accession>A0A0D3HG53</accession>
<dbReference type="SUPFAM" id="SSF54001">
    <property type="entry name" value="Cysteine proteinases"/>
    <property type="match status" value="1"/>
</dbReference>